<evidence type="ECO:0000313" key="5">
    <source>
        <dbReference type="EMBL" id="ADD07956.1"/>
    </source>
</evidence>
<dbReference type="KEGG" id="abi:Aboo_0144"/>
<dbReference type="EMBL" id="CP001941">
    <property type="protein sequence ID" value="ADD07956.1"/>
    <property type="molecule type" value="Genomic_DNA"/>
</dbReference>
<sequence length="216" mass="23203">MKKVWNKKEKGEMGIGTLIIFIAMIIVAAVAATVLIQTAYQLQQQAEETGNIAIQDVATGFKIIHVGGIVDNSTPSAPKVGIIQIKVGLIAGSPAIDMRNVLIELTDGTKDVTLNYTNVDITTTAGQVKLAATGEWLANTTFTAKILRDMPPQNWDNQRVVTQGDIVMLIINATAAGLNLTPQSQVTLQIIPKHGVPTYAAFMVPATLTTKYVDLY</sequence>
<dbReference type="PANTHER" id="PTHR35903:SF1">
    <property type="entry name" value="FLAGELLIN B1"/>
    <property type="match status" value="1"/>
</dbReference>
<keyword evidence="5" id="KW-0969">Cilium</keyword>
<dbReference type="Pfam" id="PF01917">
    <property type="entry name" value="Flagellin_arch-type"/>
    <property type="match status" value="1"/>
</dbReference>
<keyword evidence="5" id="KW-0282">Flagellum</keyword>
<dbReference type="NCBIfam" id="TIGR02537">
    <property type="entry name" value="arch_flag_Nterm"/>
    <property type="match status" value="1"/>
</dbReference>
<keyword evidence="3 4" id="KW-0974">Archaeal flagellum</keyword>
<protein>
    <recommendedName>
        <fullName evidence="4">Flagellin</fullName>
    </recommendedName>
</protein>
<evidence type="ECO:0000256" key="4">
    <source>
        <dbReference type="RuleBase" id="RU361282"/>
    </source>
</evidence>
<dbReference type="RefSeq" id="WP_008085066.1">
    <property type="nucleotide sequence ID" value="NC_013926.1"/>
</dbReference>
<evidence type="ECO:0000256" key="2">
    <source>
        <dbReference type="ARBA" id="ARBA00010256"/>
    </source>
</evidence>
<keyword evidence="5" id="KW-0966">Cell projection</keyword>
<evidence type="ECO:0000256" key="3">
    <source>
        <dbReference type="ARBA" id="ARBA00022440"/>
    </source>
</evidence>
<accession>B5IET4</accession>
<proteinExistence type="inferred from homology"/>
<gene>
    <name evidence="5" type="ordered locus">Aboo_0144</name>
</gene>
<dbReference type="GO" id="GO:0005198">
    <property type="term" value="F:structural molecule activity"/>
    <property type="evidence" value="ECO:0007669"/>
    <property type="project" value="InterPro"/>
</dbReference>
<evidence type="ECO:0000313" key="6">
    <source>
        <dbReference type="Proteomes" id="UP000001400"/>
    </source>
</evidence>
<dbReference type="GO" id="GO:0097588">
    <property type="term" value="P:archaeal or bacterial-type flagellum-dependent cell motility"/>
    <property type="evidence" value="ECO:0007669"/>
    <property type="project" value="InterPro"/>
</dbReference>
<dbReference type="STRING" id="439481.Aboo_0144"/>
<comment type="similarity">
    <text evidence="2 4">Belongs to the archaeal flagellin family.</text>
</comment>
<dbReference type="HOGENOM" id="CLU_051124_0_1_2"/>
<dbReference type="PANTHER" id="PTHR35903">
    <property type="entry name" value="FLAGELLIN B1"/>
    <property type="match status" value="1"/>
</dbReference>
<name>B5IET4_ACIB4</name>
<dbReference type="GeneID" id="8827081"/>
<comment type="function">
    <text evidence="4">Flagellin is the subunit protein which polymerizes to form the filaments of archaeal flagella.</text>
</comment>
<organism evidence="5 6">
    <name type="scientific">Aciduliprofundum boonei (strain DSM 19572 / T469)</name>
    <dbReference type="NCBI Taxonomy" id="439481"/>
    <lineage>
        <taxon>Archaea</taxon>
        <taxon>Methanobacteriati</taxon>
        <taxon>Thermoplasmatota</taxon>
        <taxon>DHVE2 group</taxon>
        <taxon>Candidatus Aciduliprofundum</taxon>
    </lineage>
</organism>
<reference evidence="5" key="1">
    <citation type="submission" date="2010-02" db="EMBL/GenBank/DDBJ databases">
        <title>Complete sequence of Aciduliprofundum boonei T469.</title>
        <authorList>
            <consortium name="US DOE Joint Genome Institute"/>
            <person name="Lucas S."/>
            <person name="Copeland A."/>
            <person name="Lapidus A."/>
            <person name="Cheng J.-F."/>
            <person name="Bruce D."/>
            <person name="Goodwin L."/>
            <person name="Pitluck S."/>
            <person name="Saunders E."/>
            <person name="Detter J.C."/>
            <person name="Han C."/>
            <person name="Tapia R."/>
            <person name="Land M."/>
            <person name="Hauser L."/>
            <person name="Kyrpides N."/>
            <person name="Mikhailova N."/>
            <person name="Flores G."/>
            <person name="Reysenbach A.-L."/>
            <person name="Woyke T."/>
        </authorList>
    </citation>
    <scope>NUCLEOTIDE SEQUENCE</scope>
    <source>
        <strain evidence="5">T469</strain>
    </source>
</reference>
<keyword evidence="6" id="KW-1185">Reference proteome</keyword>
<dbReference type="InterPro" id="IPR002774">
    <property type="entry name" value="Flagellin_arc-type"/>
</dbReference>
<dbReference type="AlphaFoldDB" id="B5IET4"/>
<dbReference type="eggNOG" id="arCOG01829">
    <property type="taxonomic scope" value="Archaea"/>
</dbReference>
<comment type="subcellular location">
    <subcellularLocation>
        <location evidence="1 4">Archaeal flagellum</location>
    </subcellularLocation>
</comment>
<dbReference type="OrthoDB" id="102632at2157"/>
<dbReference type="InterPro" id="IPR013373">
    <property type="entry name" value="Flagellin/pilin_N_arc"/>
</dbReference>
<dbReference type="Proteomes" id="UP000001400">
    <property type="component" value="Chromosome"/>
</dbReference>
<evidence type="ECO:0000256" key="1">
    <source>
        <dbReference type="ARBA" id="ARBA00004618"/>
    </source>
</evidence>
<dbReference type="GO" id="GO:0097589">
    <property type="term" value="C:archaeal-type flagellum"/>
    <property type="evidence" value="ECO:0007669"/>
    <property type="project" value="UniProtKB-SubCell"/>
</dbReference>